<dbReference type="SMART" id="SM00530">
    <property type="entry name" value="HTH_XRE"/>
    <property type="match status" value="1"/>
</dbReference>
<dbReference type="InterPro" id="IPR031856">
    <property type="entry name" value="YdaS_toxin-like"/>
</dbReference>
<dbReference type="AlphaFoldDB" id="A0AA40Y9Z4"/>
<evidence type="ECO:0000313" key="4">
    <source>
        <dbReference type="Proteomes" id="UP000634179"/>
    </source>
</evidence>
<dbReference type="PROSITE" id="PS50943">
    <property type="entry name" value="HTH_CROC1"/>
    <property type="match status" value="1"/>
</dbReference>
<dbReference type="SUPFAM" id="SSF47413">
    <property type="entry name" value="lambda repressor-like DNA-binding domains"/>
    <property type="match status" value="1"/>
</dbReference>
<evidence type="ECO:0000259" key="2">
    <source>
        <dbReference type="PROSITE" id="PS50943"/>
    </source>
</evidence>
<dbReference type="Pfam" id="PF15943">
    <property type="entry name" value="YdaS_toxin"/>
    <property type="match status" value="1"/>
</dbReference>
<proteinExistence type="predicted"/>
<dbReference type="InterPro" id="IPR010982">
    <property type="entry name" value="Lambda_DNA-bd_dom_sf"/>
</dbReference>
<comment type="caution">
    <text evidence="3">The sequence shown here is derived from an EMBL/GenBank/DDBJ whole genome shotgun (WGS) entry which is preliminary data.</text>
</comment>
<dbReference type="EMBL" id="JADUOV010000018">
    <property type="protein sequence ID" value="MBH1792012.1"/>
    <property type="molecule type" value="Genomic_DNA"/>
</dbReference>
<name>A0AA40Y9Z4_STEMA</name>
<evidence type="ECO:0000256" key="1">
    <source>
        <dbReference type="SAM" id="MobiDB-lite"/>
    </source>
</evidence>
<reference evidence="3" key="1">
    <citation type="submission" date="2020-11" db="EMBL/GenBank/DDBJ databases">
        <title>Enhanced detection system for hospital associated transmission using whole genome sequencing surveillance.</title>
        <authorList>
            <person name="Harrison L.H."/>
            <person name="Van Tyne D."/>
            <person name="Marsh J.W."/>
            <person name="Griffith M.P."/>
            <person name="Snyder D.J."/>
            <person name="Cooper V.S."/>
            <person name="Mustapha M."/>
        </authorList>
    </citation>
    <scope>NUCLEOTIDE SEQUENCE</scope>
    <source>
        <strain evidence="3">STEN00053</strain>
    </source>
</reference>
<feature type="compositionally biased region" description="Polar residues" evidence="1">
    <location>
        <begin position="70"/>
        <end position="81"/>
    </location>
</feature>
<dbReference type="GO" id="GO:0003677">
    <property type="term" value="F:DNA binding"/>
    <property type="evidence" value="ECO:0007669"/>
    <property type="project" value="InterPro"/>
</dbReference>
<accession>A0AA40Y9Z4</accession>
<sequence length="81" mass="8370">MNTIAIAIERHGAGQAGIARLLGVTPQAVSQWVNGSRPVPPKHALAIEAATGVSRHELRPDVFGPAPTDIEQQTPETGAAA</sequence>
<dbReference type="CDD" id="cd00093">
    <property type="entry name" value="HTH_XRE"/>
    <property type="match status" value="1"/>
</dbReference>
<feature type="region of interest" description="Disordered" evidence="1">
    <location>
        <begin position="56"/>
        <end position="81"/>
    </location>
</feature>
<organism evidence="3 4">
    <name type="scientific">Stenotrophomonas maltophilia</name>
    <name type="common">Pseudomonas maltophilia</name>
    <name type="synonym">Xanthomonas maltophilia</name>
    <dbReference type="NCBI Taxonomy" id="40324"/>
    <lineage>
        <taxon>Bacteria</taxon>
        <taxon>Pseudomonadati</taxon>
        <taxon>Pseudomonadota</taxon>
        <taxon>Gammaproteobacteria</taxon>
        <taxon>Lysobacterales</taxon>
        <taxon>Lysobacteraceae</taxon>
        <taxon>Stenotrophomonas</taxon>
        <taxon>Stenotrophomonas maltophilia group</taxon>
    </lineage>
</organism>
<protein>
    <submittedName>
        <fullName evidence="3">Helix-turn-helix domain-containing protein</fullName>
    </submittedName>
</protein>
<dbReference type="Proteomes" id="UP000634179">
    <property type="component" value="Unassembled WGS sequence"/>
</dbReference>
<feature type="domain" description="HTH cro/C1-type" evidence="2">
    <location>
        <begin position="15"/>
        <end position="58"/>
    </location>
</feature>
<gene>
    <name evidence="3" type="ORF">I5V89_19295</name>
</gene>
<evidence type="ECO:0000313" key="3">
    <source>
        <dbReference type="EMBL" id="MBH1792012.1"/>
    </source>
</evidence>
<dbReference type="Gene3D" id="1.10.260.40">
    <property type="entry name" value="lambda repressor-like DNA-binding domains"/>
    <property type="match status" value="1"/>
</dbReference>
<dbReference type="InterPro" id="IPR001387">
    <property type="entry name" value="Cro/C1-type_HTH"/>
</dbReference>